<accession>A0ABP8V735</accession>
<organism evidence="1 2">
    <name type="scientific">Kistimonas scapharcae</name>
    <dbReference type="NCBI Taxonomy" id="1036133"/>
    <lineage>
        <taxon>Bacteria</taxon>
        <taxon>Pseudomonadati</taxon>
        <taxon>Pseudomonadota</taxon>
        <taxon>Gammaproteobacteria</taxon>
        <taxon>Oceanospirillales</taxon>
        <taxon>Endozoicomonadaceae</taxon>
        <taxon>Kistimonas</taxon>
    </lineage>
</organism>
<name>A0ABP8V735_9GAMM</name>
<gene>
    <name evidence="1" type="ORF">GCM10023116_36480</name>
</gene>
<dbReference type="Proteomes" id="UP001500604">
    <property type="component" value="Unassembled WGS sequence"/>
</dbReference>
<keyword evidence="2" id="KW-1185">Reference proteome</keyword>
<reference evidence="2" key="1">
    <citation type="journal article" date="2019" name="Int. J. Syst. Evol. Microbiol.">
        <title>The Global Catalogue of Microorganisms (GCM) 10K type strain sequencing project: providing services to taxonomists for standard genome sequencing and annotation.</title>
        <authorList>
            <consortium name="The Broad Institute Genomics Platform"/>
            <consortium name="The Broad Institute Genome Sequencing Center for Infectious Disease"/>
            <person name="Wu L."/>
            <person name="Ma J."/>
        </authorList>
    </citation>
    <scope>NUCLEOTIDE SEQUENCE [LARGE SCALE GENOMIC DNA]</scope>
    <source>
        <strain evidence="2">JCM 17805</strain>
    </source>
</reference>
<comment type="caution">
    <text evidence="1">The sequence shown here is derived from an EMBL/GenBank/DDBJ whole genome shotgun (WGS) entry which is preliminary data.</text>
</comment>
<sequence>MADLTAADAIRHGHGDAFHGQKAILWNPDPVAILVFGFRPLVGVLADGDL</sequence>
<dbReference type="EMBL" id="BAABFL010000449">
    <property type="protein sequence ID" value="GAA4651364.1"/>
    <property type="molecule type" value="Genomic_DNA"/>
</dbReference>
<evidence type="ECO:0000313" key="2">
    <source>
        <dbReference type="Proteomes" id="UP001500604"/>
    </source>
</evidence>
<proteinExistence type="predicted"/>
<protein>
    <submittedName>
        <fullName evidence="1">Uncharacterized protein</fullName>
    </submittedName>
</protein>
<evidence type="ECO:0000313" key="1">
    <source>
        <dbReference type="EMBL" id="GAA4651364.1"/>
    </source>
</evidence>